<dbReference type="Gene3D" id="1.20.5.140">
    <property type="match status" value="1"/>
</dbReference>
<evidence type="ECO:0000313" key="3">
    <source>
        <dbReference type="EMBL" id="HIZ09065.1"/>
    </source>
</evidence>
<dbReference type="Pfam" id="PF00929">
    <property type="entry name" value="RNase_T"/>
    <property type="match status" value="1"/>
</dbReference>
<evidence type="ECO:0000313" key="4">
    <source>
        <dbReference type="Proteomes" id="UP000824025"/>
    </source>
</evidence>
<comment type="caution">
    <text evidence="3">The sequence shown here is derived from an EMBL/GenBank/DDBJ whole genome shotgun (WGS) entry which is preliminary data.</text>
</comment>
<name>A0A9D2D5W1_9FIRM</name>
<dbReference type="SUPFAM" id="SSF53098">
    <property type="entry name" value="Ribonuclease H-like"/>
    <property type="match status" value="1"/>
</dbReference>
<dbReference type="Gene3D" id="2.40.50.140">
    <property type="entry name" value="Nucleic acid-binding proteins"/>
    <property type="match status" value="1"/>
</dbReference>
<evidence type="ECO:0000259" key="2">
    <source>
        <dbReference type="SMART" id="SM00479"/>
    </source>
</evidence>
<accession>A0A9D2D5W1</accession>
<dbReference type="Proteomes" id="UP000824025">
    <property type="component" value="Unassembled WGS sequence"/>
</dbReference>
<dbReference type="CDD" id="cd04488">
    <property type="entry name" value="RecG_wedge_OBF"/>
    <property type="match status" value="1"/>
</dbReference>
<dbReference type="PANTHER" id="PTHR30231:SF41">
    <property type="entry name" value="DNA POLYMERASE III SUBUNIT EPSILON"/>
    <property type="match status" value="1"/>
</dbReference>
<dbReference type="InterPro" id="IPR036397">
    <property type="entry name" value="RNaseH_sf"/>
</dbReference>
<dbReference type="SMART" id="SM00479">
    <property type="entry name" value="EXOIII"/>
    <property type="match status" value="1"/>
</dbReference>
<keyword evidence="1" id="KW-0540">Nuclease</keyword>
<keyword evidence="1" id="KW-0269">Exonuclease</keyword>
<proteinExistence type="predicted"/>
<dbReference type="GO" id="GO:0005829">
    <property type="term" value="C:cytosol"/>
    <property type="evidence" value="ECO:0007669"/>
    <property type="project" value="TreeGrafter"/>
</dbReference>
<sequence>MNQTEFLARLHENEGLSRAVLRGIDIDARSRACTFDIVTDSAYSEEDERAAAALVREAVPQSMRSLCSIHKLVADEHLVKTKILNYLDRNHRAAAACIRAEDIEVTPGDPVRFTFGVDAMERGFFEKNDGLIPDIERMLSRNFCNVFKGSLVGKEKEGIHEDAEDAEEEPFDYRPARTFPVSGFEPVDEGEAPKEATCIADCTFQSEHLVVCGVIRHIQERKTQKEKPYLRFTIADATGTLSFSYFGRKKSEEKVKALQEGDSIVAIGKNELFNGGLSFTSHCIGRGSAPEGFVPEKKKSKSIPLRYTTVFPEKIEDYSQISMFGSTELPPDLVNNTFVVFDLETTGLVNSPTGGRMDAITEIGAVKIERGEIREKFTTLVDPERKLTEEIVRLTGITDEMLKGAPKIGQVIPDFCMFCDGCMLVGHNVQFDYKFVRYYAEQEEFDFEFRTFDTMTIAQSMLFLSNYKLNTLADHYHFVFNHHRAWDDAFVTAKIFIELIKAKKCLPKS</sequence>
<dbReference type="Gene3D" id="3.30.420.10">
    <property type="entry name" value="Ribonuclease H-like superfamily/Ribonuclease H"/>
    <property type="match status" value="1"/>
</dbReference>
<dbReference type="InterPro" id="IPR012340">
    <property type="entry name" value="NA-bd_OB-fold"/>
</dbReference>
<dbReference type="GO" id="GO:0045004">
    <property type="term" value="P:DNA replication proofreading"/>
    <property type="evidence" value="ECO:0007669"/>
    <property type="project" value="TreeGrafter"/>
</dbReference>
<dbReference type="InterPro" id="IPR004365">
    <property type="entry name" value="NA-bd_OB_tRNA"/>
</dbReference>
<reference evidence="3" key="1">
    <citation type="journal article" date="2021" name="PeerJ">
        <title>Extensive microbial diversity within the chicken gut microbiome revealed by metagenomics and culture.</title>
        <authorList>
            <person name="Gilroy R."/>
            <person name="Ravi A."/>
            <person name="Getino M."/>
            <person name="Pursley I."/>
            <person name="Horton D.L."/>
            <person name="Alikhan N.F."/>
            <person name="Baker D."/>
            <person name="Gharbi K."/>
            <person name="Hall N."/>
            <person name="Watson M."/>
            <person name="Adriaenssens E.M."/>
            <person name="Foster-Nyarko E."/>
            <person name="Jarju S."/>
            <person name="Secka A."/>
            <person name="Antonio M."/>
            <person name="Oren A."/>
            <person name="Chaudhuri R.R."/>
            <person name="La Ragione R."/>
            <person name="Hildebrand F."/>
            <person name="Pallen M.J."/>
        </authorList>
    </citation>
    <scope>NUCLEOTIDE SEQUENCE</scope>
    <source>
        <strain evidence="3">CHK192-19661</strain>
    </source>
</reference>
<keyword evidence="1" id="KW-0378">Hydrolase</keyword>
<dbReference type="FunFam" id="3.30.420.10:FF:000045">
    <property type="entry name" value="3'-5' exonuclease DinG"/>
    <property type="match status" value="1"/>
</dbReference>
<dbReference type="GO" id="GO:0003677">
    <property type="term" value="F:DNA binding"/>
    <property type="evidence" value="ECO:0007669"/>
    <property type="project" value="InterPro"/>
</dbReference>
<dbReference type="AlphaFoldDB" id="A0A9D2D5W1"/>
<dbReference type="InterPro" id="IPR012337">
    <property type="entry name" value="RNaseH-like_sf"/>
</dbReference>
<dbReference type="NCBIfam" id="TIGR00573">
    <property type="entry name" value="dnaq"/>
    <property type="match status" value="1"/>
</dbReference>
<protein>
    <submittedName>
        <fullName evidence="3">Ribonuclease H-like domain-containing protein</fullName>
    </submittedName>
</protein>
<organism evidence="3 4">
    <name type="scientific">Candidatus Borkfalkia avicola</name>
    <dbReference type="NCBI Taxonomy" id="2838503"/>
    <lineage>
        <taxon>Bacteria</taxon>
        <taxon>Bacillati</taxon>
        <taxon>Bacillota</taxon>
        <taxon>Clostridia</taxon>
        <taxon>Christensenellales</taxon>
        <taxon>Christensenellaceae</taxon>
        <taxon>Candidatus Borkfalkia</taxon>
    </lineage>
</organism>
<dbReference type="GO" id="GO:0008408">
    <property type="term" value="F:3'-5' exonuclease activity"/>
    <property type="evidence" value="ECO:0007669"/>
    <property type="project" value="TreeGrafter"/>
</dbReference>
<dbReference type="EMBL" id="DXCF01000004">
    <property type="protein sequence ID" value="HIZ09065.1"/>
    <property type="molecule type" value="Genomic_DNA"/>
</dbReference>
<dbReference type="InterPro" id="IPR006054">
    <property type="entry name" value="DnaQ"/>
</dbReference>
<dbReference type="Pfam" id="PF01336">
    <property type="entry name" value="tRNA_anti-codon"/>
    <property type="match status" value="1"/>
</dbReference>
<reference evidence="3" key="2">
    <citation type="submission" date="2021-04" db="EMBL/GenBank/DDBJ databases">
        <authorList>
            <person name="Gilroy R."/>
        </authorList>
    </citation>
    <scope>NUCLEOTIDE SEQUENCE</scope>
    <source>
        <strain evidence="3">CHK192-19661</strain>
    </source>
</reference>
<dbReference type="PANTHER" id="PTHR30231">
    <property type="entry name" value="DNA POLYMERASE III SUBUNIT EPSILON"/>
    <property type="match status" value="1"/>
</dbReference>
<feature type="domain" description="Exonuclease" evidence="2">
    <location>
        <begin position="337"/>
        <end position="505"/>
    </location>
</feature>
<evidence type="ECO:0000256" key="1">
    <source>
        <dbReference type="ARBA" id="ARBA00022839"/>
    </source>
</evidence>
<dbReference type="CDD" id="cd06127">
    <property type="entry name" value="DEDDh"/>
    <property type="match status" value="1"/>
</dbReference>
<gene>
    <name evidence="3" type="ORF">H9726_01125</name>
</gene>
<dbReference type="GO" id="GO:0003887">
    <property type="term" value="F:DNA-directed DNA polymerase activity"/>
    <property type="evidence" value="ECO:0007669"/>
    <property type="project" value="InterPro"/>
</dbReference>
<dbReference type="InterPro" id="IPR013520">
    <property type="entry name" value="Ribonucl_H"/>
</dbReference>